<keyword evidence="6 10" id="KW-0460">Magnesium</keyword>
<dbReference type="Proteomes" id="UP001652442">
    <property type="component" value="Unassembled WGS sequence"/>
</dbReference>
<feature type="binding site" evidence="10">
    <location>
        <position position="499"/>
    </location>
    <ligand>
        <name>Mg(2+)</name>
        <dbReference type="ChEBI" id="CHEBI:18420"/>
        <label>2</label>
    </ligand>
</feature>
<dbReference type="NCBIfam" id="NF011501">
    <property type="entry name" value="PRK14939.1"/>
    <property type="match status" value="1"/>
</dbReference>
<dbReference type="InterPro" id="IPR020568">
    <property type="entry name" value="Ribosomal_Su5_D2-typ_SF"/>
</dbReference>
<comment type="subcellular location">
    <subcellularLocation>
        <location evidence="10">Cytoplasm</location>
    </subcellularLocation>
</comment>
<feature type="site" description="Interaction with DNA" evidence="10">
    <location>
        <position position="451"/>
    </location>
</feature>
<dbReference type="SUPFAM" id="SSF56719">
    <property type="entry name" value="Type II DNA topoisomerase"/>
    <property type="match status" value="1"/>
</dbReference>
<reference evidence="12 13" key="1">
    <citation type="journal article" date="2021" name="ISME Commun">
        <title>Automated analysis of genomic sequences facilitates high-throughput and comprehensive description of bacteria.</title>
        <authorList>
            <person name="Hitch T.C.A."/>
        </authorList>
    </citation>
    <scope>NUCLEOTIDE SEQUENCE [LARGE SCALE GENOMIC DNA]</scope>
    <source>
        <strain evidence="12 13">Sanger_109</strain>
    </source>
</reference>
<dbReference type="HAMAP" id="MF_01898">
    <property type="entry name" value="GyrB"/>
    <property type="match status" value="1"/>
</dbReference>
<gene>
    <name evidence="10 12" type="primary">gyrB</name>
    <name evidence="12" type="ORF">OCV88_04460</name>
</gene>
<keyword evidence="9 10" id="KW-0413">Isomerase</keyword>
<dbReference type="Pfam" id="PF01751">
    <property type="entry name" value="Toprim"/>
    <property type="match status" value="1"/>
</dbReference>
<feature type="domain" description="Toprim" evidence="11">
    <location>
        <begin position="420"/>
        <end position="534"/>
    </location>
</feature>
<evidence type="ECO:0000256" key="1">
    <source>
        <dbReference type="ARBA" id="ARBA00000185"/>
    </source>
</evidence>
<dbReference type="CDD" id="cd03366">
    <property type="entry name" value="TOPRIM_TopoIIA_GyrB"/>
    <property type="match status" value="1"/>
</dbReference>
<dbReference type="PROSITE" id="PS00177">
    <property type="entry name" value="TOPOISOMERASE_II"/>
    <property type="match status" value="1"/>
</dbReference>
<evidence type="ECO:0000256" key="3">
    <source>
        <dbReference type="ARBA" id="ARBA00022723"/>
    </source>
</evidence>
<evidence type="ECO:0000256" key="6">
    <source>
        <dbReference type="ARBA" id="ARBA00022842"/>
    </source>
</evidence>
<dbReference type="InterPro" id="IPR014721">
    <property type="entry name" value="Ribsml_uS5_D2-typ_fold_subgr"/>
</dbReference>
<dbReference type="Pfam" id="PF00986">
    <property type="entry name" value="DNA_gyraseB_C"/>
    <property type="match status" value="1"/>
</dbReference>
<evidence type="ECO:0000256" key="9">
    <source>
        <dbReference type="ARBA" id="ARBA00023235"/>
    </source>
</evidence>
<evidence type="ECO:0000259" key="11">
    <source>
        <dbReference type="PROSITE" id="PS50880"/>
    </source>
</evidence>
<keyword evidence="8" id="KW-0238">DNA-binding</keyword>
<organism evidence="12 13">
    <name type="scientific">Brotonthovivens ammoniilytica</name>
    <dbReference type="NCBI Taxonomy" id="2981725"/>
    <lineage>
        <taxon>Bacteria</taxon>
        <taxon>Bacillati</taxon>
        <taxon>Bacillota</taxon>
        <taxon>Clostridia</taxon>
        <taxon>Lachnospirales</taxon>
        <taxon>Lachnospiraceae</taxon>
        <taxon>Brotonthovivens</taxon>
    </lineage>
</organism>
<dbReference type="InterPro" id="IPR034160">
    <property type="entry name" value="TOPRIM_GyrB"/>
</dbReference>
<dbReference type="SMART" id="SM00433">
    <property type="entry name" value="TOP2c"/>
    <property type="match status" value="1"/>
</dbReference>
<dbReference type="PROSITE" id="PS50880">
    <property type="entry name" value="TOPRIM"/>
    <property type="match status" value="1"/>
</dbReference>
<dbReference type="SMART" id="SM00387">
    <property type="entry name" value="HATPase_c"/>
    <property type="match status" value="1"/>
</dbReference>
<feature type="binding site" evidence="10">
    <location>
        <position position="499"/>
    </location>
    <ligand>
        <name>Mg(2+)</name>
        <dbReference type="ChEBI" id="CHEBI:18420"/>
        <label>1</label>
        <note>catalytic</note>
    </ligand>
</feature>
<evidence type="ECO:0000256" key="7">
    <source>
        <dbReference type="ARBA" id="ARBA00023029"/>
    </source>
</evidence>
<dbReference type="GO" id="GO:0003918">
    <property type="term" value="F:DNA topoisomerase type II (double strand cut, ATP-hydrolyzing) activity"/>
    <property type="evidence" value="ECO:0007669"/>
    <property type="project" value="UniProtKB-EC"/>
</dbReference>
<feature type="site" description="Interaction with DNA" evidence="10">
    <location>
        <position position="454"/>
    </location>
</feature>
<dbReference type="Gene3D" id="3.30.565.10">
    <property type="entry name" value="Histidine kinase-like ATPase, C-terminal domain"/>
    <property type="match status" value="1"/>
</dbReference>
<dbReference type="RefSeq" id="WP_158424428.1">
    <property type="nucleotide sequence ID" value="NZ_JAOQJQ010000002.1"/>
</dbReference>
<dbReference type="SUPFAM" id="SSF55874">
    <property type="entry name" value="ATPase domain of HSP90 chaperone/DNA topoisomerase II/histidine kinase"/>
    <property type="match status" value="1"/>
</dbReference>
<dbReference type="CDD" id="cd00822">
    <property type="entry name" value="TopoII_Trans_DNA_gyrase"/>
    <property type="match status" value="1"/>
</dbReference>
<feature type="binding site" evidence="10">
    <location>
        <position position="501"/>
    </location>
    <ligand>
        <name>Mg(2+)</name>
        <dbReference type="ChEBI" id="CHEBI:18420"/>
        <label>2</label>
    </ligand>
</feature>
<dbReference type="InterPro" id="IPR013759">
    <property type="entry name" value="Topo_IIA_B_C"/>
</dbReference>
<dbReference type="EMBL" id="JAOQJQ010000002">
    <property type="protein sequence ID" value="MCU6761591.1"/>
    <property type="molecule type" value="Genomic_DNA"/>
</dbReference>
<keyword evidence="3 10" id="KW-0479">Metal-binding</keyword>
<dbReference type="InterPro" id="IPR013760">
    <property type="entry name" value="Topo_IIA-like_dom_sf"/>
</dbReference>
<dbReference type="PRINTS" id="PR01159">
    <property type="entry name" value="DNAGYRASEB"/>
</dbReference>
<dbReference type="Gene3D" id="3.30.230.10">
    <property type="match status" value="1"/>
</dbReference>
<evidence type="ECO:0000256" key="10">
    <source>
        <dbReference type="HAMAP-Rule" id="MF_01898"/>
    </source>
</evidence>
<evidence type="ECO:0000256" key="4">
    <source>
        <dbReference type="ARBA" id="ARBA00022741"/>
    </source>
</evidence>
<dbReference type="InterPro" id="IPR000565">
    <property type="entry name" value="Topo_IIA_B"/>
</dbReference>
<dbReference type="PANTHER" id="PTHR45866:SF1">
    <property type="entry name" value="DNA GYRASE SUBUNIT B, MITOCHONDRIAL"/>
    <property type="match status" value="1"/>
</dbReference>
<comment type="subunit">
    <text evidence="10">Heterotetramer, composed of two GyrA and two GyrB chains. In the heterotetramer, GyrA contains the active site tyrosine that forms a transient covalent intermediate with DNA, while GyrB binds cofactors and catalyzes ATP hydrolysis.</text>
</comment>
<evidence type="ECO:0000313" key="13">
    <source>
        <dbReference type="Proteomes" id="UP001652442"/>
    </source>
</evidence>
<keyword evidence="5 10" id="KW-0067">ATP-binding</keyword>
<comment type="similarity">
    <text evidence="2 10">Belongs to the type II topoisomerase GyrB family.</text>
</comment>
<dbReference type="Pfam" id="PF02518">
    <property type="entry name" value="HATPase_c"/>
    <property type="match status" value="1"/>
</dbReference>
<feature type="binding site" evidence="10">
    <location>
        <position position="426"/>
    </location>
    <ligand>
        <name>Mg(2+)</name>
        <dbReference type="ChEBI" id="CHEBI:18420"/>
        <label>1</label>
        <note>catalytic</note>
    </ligand>
</feature>
<dbReference type="InterPro" id="IPR011557">
    <property type="entry name" value="GyrB"/>
</dbReference>
<dbReference type="CDD" id="cd16928">
    <property type="entry name" value="HATPase_GyrB-like"/>
    <property type="match status" value="1"/>
</dbReference>
<dbReference type="InterPro" id="IPR003594">
    <property type="entry name" value="HATPase_dom"/>
</dbReference>
<dbReference type="InterPro" id="IPR001241">
    <property type="entry name" value="Topo_IIA"/>
</dbReference>
<dbReference type="InterPro" id="IPR036890">
    <property type="entry name" value="HATPase_C_sf"/>
</dbReference>
<dbReference type="SUPFAM" id="SSF54211">
    <property type="entry name" value="Ribosomal protein S5 domain 2-like"/>
    <property type="match status" value="1"/>
</dbReference>
<dbReference type="EC" id="5.6.2.2" evidence="10"/>
<comment type="function">
    <text evidence="10">A type II topoisomerase that negatively supercoils closed circular double-stranded (ds) DNA in an ATP-dependent manner to modulate DNA topology and maintain chromosomes in an underwound state. Negative supercoiling favors strand separation, and DNA replication, transcription, recombination and repair, all of which involve strand separation. Also able to catalyze the interconversion of other topological isomers of dsDNA rings, including catenanes and knotted rings. Type II topoisomerases break and join 2 DNA strands simultaneously in an ATP-dependent manner.</text>
</comment>
<keyword evidence="10" id="KW-0963">Cytoplasm</keyword>
<dbReference type="PANTHER" id="PTHR45866">
    <property type="entry name" value="DNA GYRASE/TOPOISOMERASE SUBUNIT B"/>
    <property type="match status" value="1"/>
</dbReference>
<accession>A0ABT2TIB1</accession>
<evidence type="ECO:0000256" key="2">
    <source>
        <dbReference type="ARBA" id="ARBA00010708"/>
    </source>
</evidence>
<dbReference type="InterPro" id="IPR006171">
    <property type="entry name" value="TOPRIM_dom"/>
</dbReference>
<keyword evidence="7 10" id="KW-0799">Topoisomerase</keyword>
<evidence type="ECO:0000313" key="12">
    <source>
        <dbReference type="EMBL" id="MCU6761591.1"/>
    </source>
</evidence>
<evidence type="ECO:0000256" key="8">
    <source>
        <dbReference type="ARBA" id="ARBA00023125"/>
    </source>
</evidence>
<dbReference type="NCBIfam" id="TIGR01059">
    <property type="entry name" value="gyrB"/>
    <property type="match status" value="1"/>
</dbReference>
<comment type="caution">
    <text evidence="12">The sequence shown here is derived from an EMBL/GenBank/DDBJ whole genome shotgun (WGS) entry which is preliminary data.</text>
</comment>
<dbReference type="InterPro" id="IPR013506">
    <property type="entry name" value="Topo_IIA_bsu_dom2"/>
</dbReference>
<comment type="catalytic activity">
    <reaction evidence="1 10">
        <text>ATP-dependent breakage, passage and rejoining of double-stranded DNA.</text>
        <dbReference type="EC" id="5.6.2.2"/>
    </reaction>
</comment>
<dbReference type="PRINTS" id="PR00418">
    <property type="entry name" value="TPI2FAMILY"/>
</dbReference>
<dbReference type="InterPro" id="IPR002288">
    <property type="entry name" value="DNA_gyrase_B_C"/>
</dbReference>
<dbReference type="NCBIfam" id="NF004189">
    <property type="entry name" value="PRK05644.1"/>
    <property type="match status" value="1"/>
</dbReference>
<keyword evidence="4 10" id="KW-0547">Nucleotide-binding</keyword>
<name>A0ABT2TIB1_9FIRM</name>
<sequence length="638" mass="71365">MSTEYGGDQIQILEGLEAVRKRPGMYIGSTSSRGLHHLVYEIVDNAVDEALAGYCSEIEIVINKDNSITVTDNGRGIPVDINHKAGKPAVEVVFTVLHAGGKFGGGGYKVSGGLHGVGASVVNALSNWLEVQVYRDGKIYQQRYERGKTMYELKVVGECPEGQTGSKVTFSPDGSIFEETIYDYQVLRQRLREMAFLTKGLRITLIDDREDPKLSETFHYEGGIKEFVEYLNKSREVLYPEVIYCEGSKDNVQVEVALQHNDSYNESTFSFVNNITTPEGGTHLAGFRNALTKTFNAYAKNNKIIKENEASLSGDDIREGLTAIISVKLEEPQFEGQTKQKLGNSEARGAVDSIVSEQLTYFLEQNPAIAKLICEKSLLAQRAREAARKARDLTRRKTALEGTSLPGKLADCSDKDPRNCEIYIVEGDSAGGSAKTARSRATQAILPLRGKILNVEKARLDKIYGNAEIKAMITAFGTGIHEDFDISKLRYHKIIIMTDADVDGAHISTLLLTFLYRFMPELIKQGYVYLAQPPLYKIEKNKKVWYAYSDEELNGILVEIGRDNNNKIQRYKGLGEMDAEQLWETTMDPEKRILRRVTMDEEASSEIDLTFTTLMGDKVEPRRDFIEANAKYVQNLDV</sequence>
<dbReference type="Pfam" id="PF00204">
    <property type="entry name" value="DNA_gyraseB"/>
    <property type="match status" value="1"/>
</dbReference>
<comment type="miscellaneous">
    <text evidence="10">Few gyrases are as efficient as E.coli at forming negative supercoils. Not all organisms have 2 type II topoisomerases; in organisms with a single type II topoisomerase this enzyme also has to decatenate newly replicated chromosomes.</text>
</comment>
<evidence type="ECO:0000256" key="5">
    <source>
        <dbReference type="ARBA" id="ARBA00022840"/>
    </source>
</evidence>
<proteinExistence type="inferred from homology"/>
<dbReference type="InterPro" id="IPR018522">
    <property type="entry name" value="TopoIIA_CS"/>
</dbReference>
<protein>
    <recommendedName>
        <fullName evidence="10">DNA gyrase subunit B</fullName>
        <ecNumber evidence="10">5.6.2.2</ecNumber>
    </recommendedName>
</protein>
<dbReference type="Gene3D" id="3.40.50.670">
    <property type="match status" value="1"/>
</dbReference>
<comment type="cofactor">
    <cofactor evidence="10">
        <name>Mg(2+)</name>
        <dbReference type="ChEBI" id="CHEBI:18420"/>
    </cofactor>
    <cofactor evidence="10">
        <name>Mn(2+)</name>
        <dbReference type="ChEBI" id="CHEBI:29035"/>
    </cofactor>
    <cofactor evidence="10">
        <name>Ca(2+)</name>
        <dbReference type="ChEBI" id="CHEBI:29108"/>
    </cofactor>
    <text evidence="10">Binds two Mg(2+) per subunit. The magnesium ions form salt bridges with both the protein and the DNA. Can also accept other divalent metal cations, such as Mn(2+) or Ca(2+).</text>
</comment>
<keyword evidence="13" id="KW-1185">Reference proteome</keyword>